<dbReference type="Ensembl" id="ENSCSAVT00000013130.1">
    <property type="protein sequence ID" value="ENSCSAVP00000012981.1"/>
    <property type="gene ID" value="ENSCSAVG00000007624.1"/>
</dbReference>
<dbReference type="InParanoid" id="H2Z5W9"/>
<sequence>MVDAGIKDVKVQFNTREGIYKQMPISDYFYPKRTSYTTQGPASSSTPVKTSFVKVNDGKEDQDCVCLSVGRELFYFMYKSIKEHTQPLEFLDKRTYKGVAPTCHDINQKTSCAESVRVAVGFIAGQVQIIDVGTKESLQIMNEDRCVEKSRVTCVRWFPNSETMLLSSHISGYMYTYDISQPCLNVIPQYHSQPDKLGDGYMIHSLKIKNSSSGSNGSSVVTRNPVCRWTMTRDGSGVHNFAFS</sequence>
<dbReference type="Gene3D" id="2.130.10.10">
    <property type="entry name" value="YVTN repeat-like/Quinoprotein amine dehydrogenase"/>
    <property type="match status" value="1"/>
</dbReference>
<protein>
    <recommendedName>
        <fullName evidence="5">Anaphase-promoting complex subunit 4 WD40 domain-containing protein</fullName>
    </recommendedName>
</protein>
<evidence type="ECO:0000313" key="4">
    <source>
        <dbReference type="Proteomes" id="UP000007875"/>
    </source>
</evidence>
<dbReference type="HOGENOM" id="CLU_005019_0_0_1"/>
<evidence type="ECO:0000256" key="2">
    <source>
        <dbReference type="ARBA" id="ARBA00022737"/>
    </source>
</evidence>
<evidence type="ECO:0000256" key="1">
    <source>
        <dbReference type="ARBA" id="ARBA00022574"/>
    </source>
</evidence>
<organism evidence="3 4">
    <name type="scientific">Ciona savignyi</name>
    <name type="common">Pacific transparent sea squirt</name>
    <dbReference type="NCBI Taxonomy" id="51511"/>
    <lineage>
        <taxon>Eukaryota</taxon>
        <taxon>Metazoa</taxon>
        <taxon>Chordata</taxon>
        <taxon>Tunicata</taxon>
        <taxon>Ascidiacea</taxon>
        <taxon>Phlebobranchia</taxon>
        <taxon>Cionidae</taxon>
        <taxon>Ciona</taxon>
    </lineage>
</organism>
<evidence type="ECO:0000313" key="3">
    <source>
        <dbReference type="Ensembl" id="ENSCSAVP00000012981.1"/>
    </source>
</evidence>
<dbReference type="PANTHER" id="PTHR14107:SF16">
    <property type="entry name" value="AT02583P"/>
    <property type="match status" value="1"/>
</dbReference>
<accession>H2Z5W9</accession>
<dbReference type="FunCoup" id="H2Z5W9">
    <property type="interactions" value="112"/>
</dbReference>
<reference evidence="3" key="2">
    <citation type="submission" date="2025-08" db="UniProtKB">
        <authorList>
            <consortium name="Ensembl"/>
        </authorList>
    </citation>
    <scope>IDENTIFICATION</scope>
</reference>
<dbReference type="InterPro" id="IPR036322">
    <property type="entry name" value="WD40_repeat_dom_sf"/>
</dbReference>
<dbReference type="OMA" id="CHDINQK"/>
<dbReference type="InterPro" id="IPR051362">
    <property type="entry name" value="WD_repeat_creC_regulators"/>
</dbReference>
<dbReference type="STRING" id="51511.ENSCSAVP00000012981"/>
<proteinExistence type="predicted"/>
<dbReference type="InterPro" id="IPR015943">
    <property type="entry name" value="WD40/YVTN_repeat-like_dom_sf"/>
</dbReference>
<dbReference type="SUPFAM" id="SSF50978">
    <property type="entry name" value="WD40 repeat-like"/>
    <property type="match status" value="1"/>
</dbReference>
<reference evidence="4" key="1">
    <citation type="submission" date="2003-08" db="EMBL/GenBank/DDBJ databases">
        <authorList>
            <person name="Birren B."/>
            <person name="Nusbaum C."/>
            <person name="Abebe A."/>
            <person name="Abouelleil A."/>
            <person name="Adekoya E."/>
            <person name="Ait-zahra M."/>
            <person name="Allen N."/>
            <person name="Allen T."/>
            <person name="An P."/>
            <person name="Anderson M."/>
            <person name="Anderson S."/>
            <person name="Arachchi H."/>
            <person name="Armbruster J."/>
            <person name="Bachantsang P."/>
            <person name="Baldwin J."/>
            <person name="Barry A."/>
            <person name="Bayul T."/>
            <person name="Blitshsteyn B."/>
            <person name="Bloom T."/>
            <person name="Blye J."/>
            <person name="Boguslavskiy L."/>
            <person name="Borowsky M."/>
            <person name="Boukhgalter B."/>
            <person name="Brunache A."/>
            <person name="Butler J."/>
            <person name="Calixte N."/>
            <person name="Calvo S."/>
            <person name="Camarata J."/>
            <person name="Campo K."/>
            <person name="Chang J."/>
            <person name="Cheshatsang Y."/>
            <person name="Citroen M."/>
            <person name="Collymore A."/>
            <person name="Considine T."/>
            <person name="Cook A."/>
            <person name="Cooke P."/>
            <person name="Corum B."/>
            <person name="Cuomo C."/>
            <person name="David R."/>
            <person name="Dawoe T."/>
            <person name="Degray S."/>
            <person name="Dodge S."/>
            <person name="Dooley K."/>
            <person name="Dorje P."/>
            <person name="Dorjee K."/>
            <person name="Dorris L."/>
            <person name="Duffey N."/>
            <person name="Dupes A."/>
            <person name="Elkins T."/>
            <person name="Engels R."/>
            <person name="Erickson J."/>
            <person name="Farina A."/>
            <person name="Faro S."/>
            <person name="Ferreira P."/>
            <person name="Fischer H."/>
            <person name="Fitzgerald M."/>
            <person name="Foley K."/>
            <person name="Gage D."/>
            <person name="Galagan J."/>
            <person name="Gearin G."/>
            <person name="Gnerre S."/>
            <person name="Gnirke A."/>
            <person name="Goyette A."/>
            <person name="Graham J."/>
            <person name="Grandbois E."/>
            <person name="Gyaltsen K."/>
            <person name="Hafez N."/>
            <person name="Hagopian D."/>
            <person name="Hagos B."/>
            <person name="Hall J."/>
            <person name="Hatcher B."/>
            <person name="Heller A."/>
            <person name="Higgins H."/>
            <person name="Honan T."/>
            <person name="Horn A."/>
            <person name="Houde N."/>
            <person name="Hughes L."/>
            <person name="Hulme W."/>
            <person name="Husby E."/>
            <person name="Iliev I."/>
            <person name="Jaffe D."/>
            <person name="Jones C."/>
            <person name="Kamal M."/>
            <person name="Kamat A."/>
            <person name="Kamvysselis M."/>
            <person name="Karlsson E."/>
            <person name="Kells C."/>
            <person name="Kieu A."/>
            <person name="Kisner P."/>
            <person name="Kodira C."/>
            <person name="Kulbokas E."/>
            <person name="Labutti K."/>
            <person name="Lama D."/>
            <person name="Landers T."/>
            <person name="Leger J."/>
            <person name="Levine S."/>
            <person name="Lewis D."/>
            <person name="Lewis T."/>
            <person name="Lindblad-toh K."/>
            <person name="Liu X."/>
            <person name="Lokyitsang T."/>
            <person name="Lokyitsang Y."/>
            <person name="Lucien O."/>
            <person name="Lui A."/>
            <person name="Ma L.J."/>
            <person name="Mabbitt R."/>
            <person name="Macdonald J."/>
            <person name="Maclean C."/>
            <person name="Major J."/>
            <person name="Manning J."/>
            <person name="Marabella R."/>
            <person name="Maru K."/>
            <person name="Matthews C."/>
            <person name="Mauceli E."/>
            <person name="Mccarthy M."/>
            <person name="Mcdonough S."/>
            <person name="Mcghee T."/>
            <person name="Meldrim J."/>
            <person name="Meneus L."/>
            <person name="Mesirov J."/>
            <person name="Mihalev A."/>
            <person name="Mihova T."/>
            <person name="Mikkelsen T."/>
            <person name="Mlenga V."/>
            <person name="Moru K."/>
            <person name="Mozes J."/>
            <person name="Mulrain L."/>
            <person name="Munson G."/>
            <person name="Naylor J."/>
            <person name="Newes C."/>
            <person name="Nguyen C."/>
            <person name="Nguyen N."/>
            <person name="Nguyen T."/>
            <person name="Nicol R."/>
            <person name="Nielsen C."/>
            <person name="Nizzari M."/>
            <person name="Norbu C."/>
            <person name="Norbu N."/>
            <person name="O'donnell P."/>
            <person name="Okoawo O."/>
            <person name="O'leary S."/>
            <person name="Omotosho B."/>
            <person name="O'neill K."/>
            <person name="Osman S."/>
            <person name="Parker S."/>
            <person name="Perrin D."/>
            <person name="Phunkhang P."/>
            <person name="Piqani B."/>
            <person name="Purcell S."/>
            <person name="Rachupka T."/>
            <person name="Ramasamy U."/>
            <person name="Rameau R."/>
            <person name="Ray V."/>
            <person name="Raymond C."/>
            <person name="Retta R."/>
            <person name="Richardson S."/>
            <person name="Rise C."/>
            <person name="Rodriguez J."/>
            <person name="Rogers J."/>
            <person name="Rogov P."/>
            <person name="Rutman M."/>
            <person name="Schupbach R."/>
            <person name="Seaman C."/>
            <person name="Settipalli S."/>
            <person name="Sharpe T."/>
            <person name="Sheridan J."/>
            <person name="Sherpa N."/>
            <person name="Shi J."/>
            <person name="Smirnov S."/>
            <person name="Smith C."/>
            <person name="Sougnez C."/>
            <person name="Spencer B."/>
            <person name="Stalker J."/>
            <person name="Stange-thomann N."/>
            <person name="Stavropoulos S."/>
            <person name="Stetson K."/>
            <person name="Stone C."/>
            <person name="Stone S."/>
            <person name="Stubbs M."/>
            <person name="Talamas J."/>
            <person name="Tchuinga P."/>
            <person name="Tenzing P."/>
            <person name="Tesfaye S."/>
            <person name="Theodore J."/>
            <person name="Thoulutsang Y."/>
            <person name="Topham K."/>
            <person name="Towey S."/>
            <person name="Tsamla T."/>
            <person name="Tsomo N."/>
            <person name="Vallee D."/>
            <person name="Vassiliev H."/>
            <person name="Venkataraman V."/>
            <person name="Vinson J."/>
            <person name="Vo A."/>
            <person name="Wade C."/>
            <person name="Wang S."/>
            <person name="Wangchuk T."/>
            <person name="Wangdi T."/>
            <person name="Whittaker C."/>
            <person name="Wilkinson J."/>
            <person name="Wu Y."/>
            <person name="Wyman D."/>
            <person name="Yadav S."/>
            <person name="Yang S."/>
            <person name="Yang X."/>
            <person name="Yeager S."/>
            <person name="Yee E."/>
            <person name="Young G."/>
            <person name="Zainoun J."/>
            <person name="Zembeck L."/>
            <person name="Zimmer A."/>
            <person name="Zody M."/>
            <person name="Lander E."/>
        </authorList>
    </citation>
    <scope>NUCLEOTIDE SEQUENCE [LARGE SCALE GENOMIC DNA]</scope>
</reference>
<keyword evidence="2" id="KW-0677">Repeat</keyword>
<keyword evidence="1" id="KW-0853">WD repeat</keyword>
<dbReference type="Proteomes" id="UP000007875">
    <property type="component" value="Unassembled WGS sequence"/>
</dbReference>
<dbReference type="eggNOG" id="KOG2394">
    <property type="taxonomic scope" value="Eukaryota"/>
</dbReference>
<keyword evidence="4" id="KW-1185">Reference proteome</keyword>
<dbReference type="GeneTree" id="ENSGT00390000007686"/>
<name>H2Z5W9_CIOSA</name>
<dbReference type="PANTHER" id="PTHR14107">
    <property type="entry name" value="WD REPEAT PROTEIN"/>
    <property type="match status" value="1"/>
</dbReference>
<reference evidence="3" key="3">
    <citation type="submission" date="2025-09" db="UniProtKB">
        <authorList>
            <consortium name="Ensembl"/>
        </authorList>
    </citation>
    <scope>IDENTIFICATION</scope>
</reference>
<dbReference type="AlphaFoldDB" id="H2Z5W9"/>
<evidence type="ECO:0008006" key="5">
    <source>
        <dbReference type="Google" id="ProtNLM"/>
    </source>
</evidence>